<organism evidence="2 3">
    <name type="scientific">Novipirellula galeiformis</name>
    <dbReference type="NCBI Taxonomy" id="2528004"/>
    <lineage>
        <taxon>Bacteria</taxon>
        <taxon>Pseudomonadati</taxon>
        <taxon>Planctomycetota</taxon>
        <taxon>Planctomycetia</taxon>
        <taxon>Pirellulales</taxon>
        <taxon>Pirellulaceae</taxon>
        <taxon>Novipirellula</taxon>
    </lineage>
</organism>
<dbReference type="CDD" id="cd01144">
    <property type="entry name" value="BtuF"/>
    <property type="match status" value="1"/>
</dbReference>
<protein>
    <submittedName>
        <fullName evidence="2">Corrinoid ABC transporter substrate-binding protein</fullName>
    </submittedName>
</protein>
<dbReference type="PANTHER" id="PTHR42860">
    <property type="entry name" value="VITAMIN B12-BINDING PROTEIN"/>
    <property type="match status" value="1"/>
</dbReference>
<keyword evidence="3" id="KW-1185">Reference proteome</keyword>
<dbReference type="PROSITE" id="PS50983">
    <property type="entry name" value="FE_B12_PBP"/>
    <property type="match status" value="1"/>
</dbReference>
<dbReference type="InterPro" id="IPR002491">
    <property type="entry name" value="ABC_transptr_periplasmic_BD"/>
</dbReference>
<dbReference type="InterPro" id="IPR051030">
    <property type="entry name" value="Vitamin_B12-ABC_binding"/>
</dbReference>
<dbReference type="SUPFAM" id="SSF53807">
    <property type="entry name" value="Helical backbone' metal receptor"/>
    <property type="match status" value="1"/>
</dbReference>
<accession>A0A5C6C2B1</accession>
<dbReference type="EMBL" id="SJPT01000012">
    <property type="protein sequence ID" value="TWU17364.1"/>
    <property type="molecule type" value="Genomic_DNA"/>
</dbReference>
<comment type="caution">
    <text evidence="2">The sequence shown here is derived from an EMBL/GenBank/DDBJ whole genome shotgun (WGS) entry which is preliminary data.</text>
</comment>
<dbReference type="AlphaFoldDB" id="A0A5C6C2B1"/>
<feature type="domain" description="Fe/B12 periplasmic-binding" evidence="1">
    <location>
        <begin position="1"/>
        <end position="277"/>
    </location>
</feature>
<dbReference type="Proteomes" id="UP000316304">
    <property type="component" value="Unassembled WGS sequence"/>
</dbReference>
<gene>
    <name evidence="2" type="ORF">Pla52o_51680</name>
</gene>
<sequence length="290" mass="31398">MICGLGLRDQLVGVTHECDYPADVVDLPKVTKTLIPHDATSGEIDALVRERLKTEKALYSLDMAALESLRPDLIVTQALCDVCAVAESEVQAAACSLPGSPQVINLEPSGLADVFECLRQVAAAARCSEDAERYIGELQRRVDAVATRTQSIENRPRVMLLEWIDPPFSAGHWSPELVALAGGREAIGVAGERSVTTLWDDIVDADPEVLVIACCGFDVPRTRQDIPILQSYAGWESLTCVKADRVYIVDGSAYFSRPGPRLVDSLEILANALHGSLHPLPDGLPKAFQL</sequence>
<evidence type="ECO:0000313" key="3">
    <source>
        <dbReference type="Proteomes" id="UP000316304"/>
    </source>
</evidence>
<proteinExistence type="predicted"/>
<evidence type="ECO:0000259" key="1">
    <source>
        <dbReference type="PROSITE" id="PS50983"/>
    </source>
</evidence>
<dbReference type="PANTHER" id="PTHR42860:SF1">
    <property type="entry name" value="VITAMIN B12-BINDING PROTEIN"/>
    <property type="match status" value="1"/>
</dbReference>
<name>A0A5C6C2B1_9BACT</name>
<evidence type="ECO:0000313" key="2">
    <source>
        <dbReference type="EMBL" id="TWU17364.1"/>
    </source>
</evidence>
<reference evidence="2 3" key="1">
    <citation type="submission" date="2019-02" db="EMBL/GenBank/DDBJ databases">
        <title>Deep-cultivation of Planctomycetes and their phenomic and genomic characterization uncovers novel biology.</title>
        <authorList>
            <person name="Wiegand S."/>
            <person name="Jogler M."/>
            <person name="Boedeker C."/>
            <person name="Pinto D."/>
            <person name="Vollmers J."/>
            <person name="Rivas-Marin E."/>
            <person name="Kohn T."/>
            <person name="Peeters S.H."/>
            <person name="Heuer A."/>
            <person name="Rast P."/>
            <person name="Oberbeckmann S."/>
            <person name="Bunk B."/>
            <person name="Jeske O."/>
            <person name="Meyerdierks A."/>
            <person name="Storesund J.E."/>
            <person name="Kallscheuer N."/>
            <person name="Luecker S."/>
            <person name="Lage O.M."/>
            <person name="Pohl T."/>
            <person name="Merkel B.J."/>
            <person name="Hornburger P."/>
            <person name="Mueller R.-W."/>
            <person name="Bruemmer F."/>
            <person name="Labrenz M."/>
            <person name="Spormann A.M."/>
            <person name="Op Den Camp H."/>
            <person name="Overmann J."/>
            <person name="Amann R."/>
            <person name="Jetten M.S.M."/>
            <person name="Mascher T."/>
            <person name="Medema M.H."/>
            <person name="Devos D.P."/>
            <person name="Kaster A.-K."/>
            <person name="Ovreas L."/>
            <person name="Rohde M."/>
            <person name="Galperin M.Y."/>
            <person name="Jogler C."/>
        </authorList>
    </citation>
    <scope>NUCLEOTIDE SEQUENCE [LARGE SCALE GENOMIC DNA]</scope>
    <source>
        <strain evidence="2 3">Pla52o</strain>
    </source>
</reference>
<dbReference type="Pfam" id="PF01497">
    <property type="entry name" value="Peripla_BP_2"/>
    <property type="match status" value="1"/>
</dbReference>
<dbReference type="Gene3D" id="3.40.50.1980">
    <property type="entry name" value="Nitrogenase molybdenum iron protein domain"/>
    <property type="match status" value="2"/>
</dbReference>